<evidence type="ECO:0000313" key="2">
    <source>
        <dbReference type="Proteomes" id="UP001189624"/>
    </source>
</evidence>
<dbReference type="AlphaFoldDB" id="A0AA86SSW5"/>
<dbReference type="Gramene" id="rna-AYBTSS11_LOCUS24070">
    <property type="protein sequence ID" value="CAJ1972058.1"/>
    <property type="gene ID" value="gene-AYBTSS11_LOCUS24070"/>
</dbReference>
<proteinExistence type="predicted"/>
<keyword evidence="2" id="KW-1185">Reference proteome</keyword>
<name>A0AA86SSW5_9FABA</name>
<dbReference type="EMBL" id="OY731405">
    <property type="protein sequence ID" value="CAJ1972058.1"/>
    <property type="molecule type" value="Genomic_DNA"/>
</dbReference>
<protein>
    <submittedName>
        <fullName evidence="1">Uncharacterized protein</fullName>
    </submittedName>
</protein>
<evidence type="ECO:0000313" key="1">
    <source>
        <dbReference type="EMBL" id="CAJ1972058.1"/>
    </source>
</evidence>
<gene>
    <name evidence="1" type="ORF">AYBTSS11_LOCUS24070</name>
</gene>
<sequence length="251" mass="29118">MALHMWLWGSSSFTVSHDLRLFHNLETAFYTRVLTTSPRGLAEAINYNNYTVRVVDPGLLQHNCSSLPLNFISRSNFSDTYSDDVDPYQAGLRAFRNWGSRTFQHIMFMNCNHSVSDNDKYVDTAHCVKWDSKGYAYAVAGDLNSEEFEVGCEVKLVGLSSWLGLETDNNRYSYTAMHRGLAYGFEISWVRLACKKRCLIQESYCYFDSSRQKLRCQIVFLNRAWEVGVFQIDREYLDQFVVSLDFGKYYT</sequence>
<dbReference type="Proteomes" id="UP001189624">
    <property type="component" value="Chromosome 8"/>
</dbReference>
<organism evidence="1 2">
    <name type="scientific">Sphenostylis stenocarpa</name>
    <dbReference type="NCBI Taxonomy" id="92480"/>
    <lineage>
        <taxon>Eukaryota</taxon>
        <taxon>Viridiplantae</taxon>
        <taxon>Streptophyta</taxon>
        <taxon>Embryophyta</taxon>
        <taxon>Tracheophyta</taxon>
        <taxon>Spermatophyta</taxon>
        <taxon>Magnoliopsida</taxon>
        <taxon>eudicotyledons</taxon>
        <taxon>Gunneridae</taxon>
        <taxon>Pentapetalae</taxon>
        <taxon>rosids</taxon>
        <taxon>fabids</taxon>
        <taxon>Fabales</taxon>
        <taxon>Fabaceae</taxon>
        <taxon>Papilionoideae</taxon>
        <taxon>50 kb inversion clade</taxon>
        <taxon>NPAAA clade</taxon>
        <taxon>indigoferoid/millettioid clade</taxon>
        <taxon>Phaseoleae</taxon>
        <taxon>Sphenostylis</taxon>
    </lineage>
</organism>
<accession>A0AA86SSW5</accession>
<reference evidence="1" key="1">
    <citation type="submission" date="2023-10" db="EMBL/GenBank/DDBJ databases">
        <authorList>
            <person name="Domelevo Entfellner J.-B."/>
        </authorList>
    </citation>
    <scope>NUCLEOTIDE SEQUENCE</scope>
</reference>